<protein>
    <recommendedName>
        <fullName evidence="5">C1q domain-containing protein</fullName>
    </recommendedName>
</protein>
<dbReference type="InterPro" id="IPR008983">
    <property type="entry name" value="Tumour_necrosis_fac-like_dom"/>
</dbReference>
<dbReference type="PANTHER" id="PTHR22923:SF62">
    <property type="entry name" value="CVP18"/>
    <property type="match status" value="1"/>
</dbReference>
<evidence type="ECO:0000259" key="5">
    <source>
        <dbReference type="PROSITE" id="PS50871"/>
    </source>
</evidence>
<evidence type="ECO:0000313" key="6">
    <source>
        <dbReference type="EMBL" id="CAH0111227.1"/>
    </source>
</evidence>
<keyword evidence="3 4" id="KW-0732">Signal</keyword>
<organism evidence="6 7">
    <name type="scientific">Daphnia galeata</name>
    <dbReference type="NCBI Taxonomy" id="27404"/>
    <lineage>
        <taxon>Eukaryota</taxon>
        <taxon>Metazoa</taxon>
        <taxon>Ecdysozoa</taxon>
        <taxon>Arthropoda</taxon>
        <taxon>Crustacea</taxon>
        <taxon>Branchiopoda</taxon>
        <taxon>Diplostraca</taxon>
        <taxon>Cladocera</taxon>
        <taxon>Anomopoda</taxon>
        <taxon>Daphniidae</taxon>
        <taxon>Daphnia</taxon>
    </lineage>
</organism>
<feature type="chain" id="PRO_5035278207" description="C1q domain-containing protein" evidence="4">
    <location>
        <begin position="24"/>
        <end position="831"/>
    </location>
</feature>
<dbReference type="EMBL" id="CAKKLH010000311">
    <property type="protein sequence ID" value="CAH0111227.1"/>
    <property type="molecule type" value="Genomic_DNA"/>
</dbReference>
<dbReference type="InterPro" id="IPR001073">
    <property type="entry name" value="C1q_dom"/>
</dbReference>
<keyword evidence="2" id="KW-0964">Secreted</keyword>
<dbReference type="OrthoDB" id="5875591at2759"/>
<dbReference type="Gene3D" id="2.60.120.40">
    <property type="match status" value="1"/>
</dbReference>
<feature type="domain" description="C1q" evidence="5">
    <location>
        <begin position="684"/>
        <end position="829"/>
    </location>
</feature>
<dbReference type="PROSITE" id="PS51257">
    <property type="entry name" value="PROKAR_LIPOPROTEIN"/>
    <property type="match status" value="1"/>
</dbReference>
<sequence length="831" mass="94387">MIAIPIKFVVVIVLTVACCYCQSEKIGSDSSTWEKLQISPDTFSSVEYANFLVEIYEHTDNNKASTTTNMSQKKYFYSPLTILDHKSAVSSYNRFTKQPEMRFRIEMWNDKIQNEVIQHLKKIVGQEIQSDNVKIFPMKKIILTSIVPTEDYSISPVWSNYDSKSKSIWFSLSCYDPKVCDELADEMRSAPKHLDHFKLLFRLSSQTSQTKQATINIDSVTSGSMVSHLLQKFEDKNEIFLTANDEKKMLTESAANIRMEMFNDCEIASPDTENQIVNILKDLLITSRTTIKEQNDKMWDSVFWNDDNYRPDKTTKTLNEILNKLDTETQKKLANLFQKAPERQSGIKLTLDEGQNEKIIQHNYDANSWTEVDKISSTISGKLADTSDISVRVESLKEDVEKLLQESRNHVQFDGEKFVPKPLQLSRINLGKFRDSQSFQDRNVRVRYTNAELSAPIKLMEHAELTVTDEWNNLKEQLKATAELLNRKSGELSSVKLDLTNTRIDLAAAVTKLGEMNNEWTNKFKATAELLNTTVKNLVKTNDELSHVKRDLTHTTNAIKATLIRLGHERKVNEENWRNNHELRVNESAISISLETTILNLNATRTELIKVKSGVADLKTKLNNRTSEIVDIGKMPSSCFDLERMGHKLSGFFSVKGSKKMEMIFCDFNSNQNEKQKWIGYADVKSAPVHFYVQRNTKFNTTGTPIPFELARVNEGNAMDLTSGKFTAPRPGIYFFSFTGMVDLPASSSVYLGVCLYLNGDKIGRSLVDEANTKKGHNIPLTLQSTLNLKSGDQVWVAIDAMSSGAFLVDDSNPYTHFTGFMLDENIVASL</sequence>
<evidence type="ECO:0000313" key="7">
    <source>
        <dbReference type="Proteomes" id="UP000789390"/>
    </source>
</evidence>
<evidence type="ECO:0000256" key="1">
    <source>
        <dbReference type="ARBA" id="ARBA00004613"/>
    </source>
</evidence>
<proteinExistence type="predicted"/>
<dbReference type="SUPFAM" id="SSF49842">
    <property type="entry name" value="TNF-like"/>
    <property type="match status" value="1"/>
</dbReference>
<dbReference type="PANTHER" id="PTHR22923">
    <property type="entry name" value="CEREBELLIN-RELATED"/>
    <property type="match status" value="1"/>
</dbReference>
<comment type="caution">
    <text evidence="6">The sequence shown here is derived from an EMBL/GenBank/DDBJ whole genome shotgun (WGS) entry which is preliminary data.</text>
</comment>
<dbReference type="GO" id="GO:0005615">
    <property type="term" value="C:extracellular space"/>
    <property type="evidence" value="ECO:0007669"/>
    <property type="project" value="TreeGrafter"/>
</dbReference>
<dbReference type="SMART" id="SM00110">
    <property type="entry name" value="C1Q"/>
    <property type="match status" value="1"/>
</dbReference>
<dbReference type="InterPro" id="IPR050822">
    <property type="entry name" value="Cerebellin_Synaptic_Org"/>
</dbReference>
<gene>
    <name evidence="6" type="ORF">DGAL_LOCUS14863</name>
</gene>
<evidence type="ECO:0000256" key="2">
    <source>
        <dbReference type="ARBA" id="ARBA00022525"/>
    </source>
</evidence>
<reference evidence="6" key="1">
    <citation type="submission" date="2021-11" db="EMBL/GenBank/DDBJ databases">
        <authorList>
            <person name="Schell T."/>
        </authorList>
    </citation>
    <scope>NUCLEOTIDE SEQUENCE</scope>
    <source>
        <strain evidence="6">M5</strain>
    </source>
</reference>
<dbReference type="Proteomes" id="UP000789390">
    <property type="component" value="Unassembled WGS sequence"/>
</dbReference>
<dbReference type="AlphaFoldDB" id="A0A8J2WND4"/>
<dbReference type="PROSITE" id="PS50871">
    <property type="entry name" value="C1Q"/>
    <property type="match status" value="1"/>
</dbReference>
<dbReference type="Pfam" id="PF00386">
    <property type="entry name" value="C1q"/>
    <property type="match status" value="1"/>
</dbReference>
<name>A0A8J2WND4_9CRUS</name>
<keyword evidence="7" id="KW-1185">Reference proteome</keyword>
<evidence type="ECO:0000256" key="3">
    <source>
        <dbReference type="ARBA" id="ARBA00022729"/>
    </source>
</evidence>
<evidence type="ECO:0000256" key="4">
    <source>
        <dbReference type="SAM" id="SignalP"/>
    </source>
</evidence>
<comment type="subcellular location">
    <subcellularLocation>
        <location evidence="1">Secreted</location>
    </subcellularLocation>
</comment>
<feature type="signal peptide" evidence="4">
    <location>
        <begin position="1"/>
        <end position="23"/>
    </location>
</feature>
<accession>A0A8J2WND4</accession>